<dbReference type="CDD" id="cd00773">
    <property type="entry name" value="HisRS-like_core"/>
    <property type="match status" value="1"/>
</dbReference>
<accession>A0A235F8F3</accession>
<dbReference type="NCBIfam" id="NF008941">
    <property type="entry name" value="PRK12292.2-4"/>
    <property type="match status" value="1"/>
</dbReference>
<dbReference type="GO" id="GO:0000105">
    <property type="term" value="P:L-histidine biosynthetic process"/>
    <property type="evidence" value="ECO:0007669"/>
    <property type="project" value="UniProtKB-UniRule"/>
</dbReference>
<comment type="subunit">
    <text evidence="4 10">Heteromultimer composed of HisG and HisZ subunits.</text>
</comment>
<dbReference type="InterPro" id="IPR004516">
    <property type="entry name" value="HisRS/HisZ"/>
</dbReference>
<name>A0A235F8F3_9BACL</name>
<dbReference type="SUPFAM" id="SSF55681">
    <property type="entry name" value="Class II aaRS and biotin synthetases"/>
    <property type="match status" value="1"/>
</dbReference>
<evidence type="ECO:0000256" key="4">
    <source>
        <dbReference type="ARBA" id="ARBA00011496"/>
    </source>
</evidence>
<dbReference type="GO" id="GO:0005737">
    <property type="term" value="C:cytoplasm"/>
    <property type="evidence" value="ECO:0007669"/>
    <property type="project" value="UniProtKB-SubCell"/>
</dbReference>
<comment type="function">
    <text evidence="9 10">Required for the first step of histidine biosynthesis. May allow the feedback regulation of ATP phosphoribosyltransferase activity by histidine.</text>
</comment>
<evidence type="ECO:0000256" key="8">
    <source>
        <dbReference type="ARBA" id="ARBA00023102"/>
    </source>
</evidence>
<gene>
    <name evidence="10" type="primary">hisZ</name>
    <name evidence="13" type="ORF">CGZ90_14750</name>
</gene>
<dbReference type="UniPathway" id="UPA00031">
    <property type="reaction ID" value="UER00006"/>
</dbReference>
<dbReference type="GO" id="GO:0140096">
    <property type="term" value="F:catalytic activity, acting on a protein"/>
    <property type="evidence" value="ECO:0007669"/>
    <property type="project" value="UniProtKB-ARBA"/>
</dbReference>
<dbReference type="GO" id="GO:0016757">
    <property type="term" value="F:glycosyltransferase activity"/>
    <property type="evidence" value="ECO:0007669"/>
    <property type="project" value="UniProtKB-KW"/>
</dbReference>
<dbReference type="GO" id="GO:0004821">
    <property type="term" value="F:histidine-tRNA ligase activity"/>
    <property type="evidence" value="ECO:0007669"/>
    <property type="project" value="InterPro"/>
</dbReference>
<evidence type="ECO:0000256" key="10">
    <source>
        <dbReference type="HAMAP-Rule" id="MF_00125"/>
    </source>
</evidence>
<evidence type="ECO:0000256" key="11">
    <source>
        <dbReference type="PIRSR" id="PIRSR001549-1"/>
    </source>
</evidence>
<evidence type="ECO:0000259" key="12">
    <source>
        <dbReference type="PROSITE" id="PS50862"/>
    </source>
</evidence>
<dbReference type="AlphaFoldDB" id="A0A235F8F3"/>
<reference evidence="13 14" key="1">
    <citation type="submission" date="2017-07" db="EMBL/GenBank/DDBJ databases">
        <title>Fictibacillus sp. nov. GDSW-R2A3 Genome sequencing and assembly.</title>
        <authorList>
            <person name="Mayilraj S."/>
        </authorList>
    </citation>
    <scope>NUCLEOTIDE SEQUENCE [LARGE SCALE GENOMIC DNA]</scope>
    <source>
        <strain evidence="13 14">GDSW-R2A3</strain>
    </source>
</reference>
<dbReference type="InterPro" id="IPR053846">
    <property type="entry name" value="HisZ-C"/>
</dbReference>
<comment type="miscellaneous">
    <text evidence="10">This function is generally fulfilled by the C-terminal part of HisG, which is missing in some bacteria such as this one.</text>
</comment>
<dbReference type="Gene3D" id="3.30.930.10">
    <property type="entry name" value="Bira Bifunctional Protein, Domain 2"/>
    <property type="match status" value="1"/>
</dbReference>
<sequence>MMPKPFVFEKPAGMRDKLPLFFQASEQIKQQLLNKISVWGYQMVQTPTLEYFDTVGEASAISDQQLFKLLDMEGSTLVLRPDMTAPIARVVSSSMKQVAYPLRLSYSAPVFRAQQREGGRPAEFEQVGVELIGDGTLSAEAEVLALMSDVLKETGIQRFTITIGHIGFVQELFIEILGNAERAEELRRFLFEKNYVGYANFVKNMPLSSIDSARLLKLLECRGGEDALLKAMELAGTEKAKKAVSDLMQLKKILGDYGAEETVNFDFTLLSHMSYYTGIVFEGYAAGIGSPIAGGGRYDDLLSRFERSAPAIGFAVRLDYVMEAIGQMPDTSSRTCILYSGERREEALRIAAEKRSSGTPAVTQDITGVENVDTFTNRFTDVIYLIGKTQGEETK</sequence>
<evidence type="ECO:0000313" key="13">
    <source>
        <dbReference type="EMBL" id="OYD56965.1"/>
    </source>
</evidence>
<evidence type="ECO:0000256" key="9">
    <source>
        <dbReference type="ARBA" id="ARBA00025246"/>
    </source>
</evidence>
<keyword evidence="13" id="KW-0328">Glycosyltransferase</keyword>
<proteinExistence type="inferred from homology"/>
<dbReference type="PANTHER" id="PTHR43707:SF1">
    <property type="entry name" value="HISTIDINE--TRNA LIGASE, MITOCHONDRIAL-RELATED"/>
    <property type="match status" value="1"/>
</dbReference>
<feature type="binding site" evidence="11">
    <location>
        <position position="130"/>
    </location>
    <ligand>
        <name>L-histidine</name>
        <dbReference type="ChEBI" id="CHEBI:57595"/>
    </ligand>
</feature>
<keyword evidence="13" id="KW-0808">Transferase</keyword>
<dbReference type="EMBL" id="NOII01000008">
    <property type="protein sequence ID" value="OYD56965.1"/>
    <property type="molecule type" value="Genomic_DNA"/>
</dbReference>
<dbReference type="GO" id="GO:0006427">
    <property type="term" value="P:histidyl-tRNA aminoacylation"/>
    <property type="evidence" value="ECO:0007669"/>
    <property type="project" value="InterPro"/>
</dbReference>
<evidence type="ECO:0000256" key="6">
    <source>
        <dbReference type="ARBA" id="ARBA00022490"/>
    </source>
</evidence>
<comment type="similarity">
    <text evidence="3 10">Belongs to the class-II aminoacyl-tRNA synthetase family. HisZ subfamily.</text>
</comment>
<evidence type="ECO:0000256" key="3">
    <source>
        <dbReference type="ARBA" id="ARBA00005539"/>
    </source>
</evidence>
<dbReference type="InterPro" id="IPR006195">
    <property type="entry name" value="aa-tRNA-synth_II"/>
</dbReference>
<dbReference type="InterPro" id="IPR041715">
    <property type="entry name" value="HisRS-like_core"/>
</dbReference>
<dbReference type="HAMAP" id="MF_00125">
    <property type="entry name" value="HisZ"/>
    <property type="match status" value="1"/>
</dbReference>
<dbReference type="Pfam" id="PF21996">
    <property type="entry name" value="HisZ-like"/>
    <property type="match status" value="1"/>
</dbReference>
<dbReference type="PIRSF" id="PIRSF001549">
    <property type="entry name" value="His-tRNA_synth"/>
    <property type="match status" value="1"/>
</dbReference>
<feature type="binding site" evidence="11">
    <location>
        <begin position="82"/>
        <end position="84"/>
    </location>
    <ligand>
        <name>L-histidine</name>
        <dbReference type="ChEBI" id="CHEBI:57595"/>
    </ligand>
</feature>
<protein>
    <recommendedName>
        <fullName evidence="5 10">ATP phosphoribosyltransferase regulatory subunit</fullName>
    </recommendedName>
</protein>
<evidence type="ECO:0000256" key="1">
    <source>
        <dbReference type="ARBA" id="ARBA00004496"/>
    </source>
</evidence>
<evidence type="ECO:0000256" key="7">
    <source>
        <dbReference type="ARBA" id="ARBA00022605"/>
    </source>
</evidence>
<dbReference type="Proteomes" id="UP000215059">
    <property type="component" value="Unassembled WGS sequence"/>
</dbReference>
<dbReference type="Pfam" id="PF13393">
    <property type="entry name" value="tRNA-synt_His"/>
    <property type="match status" value="1"/>
</dbReference>
<dbReference type="PANTHER" id="PTHR43707">
    <property type="entry name" value="HISTIDYL-TRNA SYNTHETASE"/>
    <property type="match status" value="1"/>
</dbReference>
<feature type="binding site" evidence="11">
    <location>
        <begin position="275"/>
        <end position="276"/>
    </location>
    <ligand>
        <name>L-histidine</name>
        <dbReference type="ChEBI" id="CHEBI:57595"/>
    </ligand>
</feature>
<feature type="binding site" evidence="11">
    <location>
        <position position="112"/>
    </location>
    <ligand>
        <name>L-histidine</name>
        <dbReference type="ChEBI" id="CHEBI:57595"/>
    </ligand>
</feature>
<comment type="pathway">
    <text evidence="2 10">Amino-acid biosynthesis; L-histidine biosynthesis; L-histidine from 5-phospho-alpha-D-ribose 1-diphosphate: step 1/9.</text>
</comment>
<evidence type="ECO:0000256" key="5">
    <source>
        <dbReference type="ARBA" id="ARBA00020397"/>
    </source>
</evidence>
<keyword evidence="8 10" id="KW-0368">Histidine biosynthesis</keyword>
<comment type="caution">
    <text evidence="13">The sequence shown here is derived from an EMBL/GenBank/DDBJ whole genome shotgun (WGS) entry which is preliminary data.</text>
</comment>
<dbReference type="InterPro" id="IPR004517">
    <property type="entry name" value="HisZ"/>
</dbReference>
<dbReference type="InterPro" id="IPR045864">
    <property type="entry name" value="aa-tRNA-synth_II/BPL/LPL"/>
</dbReference>
<dbReference type="NCBIfam" id="TIGR00443">
    <property type="entry name" value="hisZ_biosyn_reg"/>
    <property type="match status" value="1"/>
</dbReference>
<evidence type="ECO:0000313" key="14">
    <source>
        <dbReference type="Proteomes" id="UP000215059"/>
    </source>
</evidence>
<organism evidence="13 14">
    <name type="scientific">Fictibacillus aquaticus</name>
    <dbReference type="NCBI Taxonomy" id="2021314"/>
    <lineage>
        <taxon>Bacteria</taxon>
        <taxon>Bacillati</taxon>
        <taxon>Bacillota</taxon>
        <taxon>Bacilli</taxon>
        <taxon>Bacillales</taxon>
        <taxon>Fictibacillaceae</taxon>
        <taxon>Fictibacillus</taxon>
    </lineage>
</organism>
<keyword evidence="7 10" id="KW-0028">Amino-acid biosynthesis</keyword>
<keyword evidence="14" id="KW-1185">Reference proteome</keyword>
<feature type="binding site" evidence="11">
    <location>
        <position position="126"/>
    </location>
    <ligand>
        <name>L-histidine</name>
        <dbReference type="ChEBI" id="CHEBI:57595"/>
    </ligand>
</feature>
<dbReference type="PROSITE" id="PS50862">
    <property type="entry name" value="AA_TRNA_LIGASE_II"/>
    <property type="match status" value="1"/>
</dbReference>
<feature type="domain" description="Aminoacyl-transfer RNA synthetases class-II family profile" evidence="12">
    <location>
        <begin position="28"/>
        <end position="360"/>
    </location>
</feature>
<comment type="subcellular location">
    <subcellularLocation>
        <location evidence="1 10">Cytoplasm</location>
    </subcellularLocation>
</comment>
<dbReference type="OrthoDB" id="9800814at2"/>
<dbReference type="Gene3D" id="3.40.50.12590">
    <property type="match status" value="1"/>
</dbReference>
<evidence type="ECO:0000256" key="2">
    <source>
        <dbReference type="ARBA" id="ARBA00004667"/>
    </source>
</evidence>
<keyword evidence="6 10" id="KW-0963">Cytoplasm</keyword>